<evidence type="ECO:0000313" key="2">
    <source>
        <dbReference type="EnsemblMetazoa" id="GBRI002081-PA"/>
    </source>
</evidence>
<dbReference type="Proteomes" id="UP000091820">
    <property type="component" value="Unassembled WGS sequence"/>
</dbReference>
<dbReference type="AlphaFoldDB" id="A0A1A9W0M1"/>
<keyword evidence="1" id="KW-0472">Membrane</keyword>
<name>A0A1A9W0M1_9MUSC</name>
<keyword evidence="3" id="KW-1185">Reference proteome</keyword>
<reference evidence="3" key="1">
    <citation type="submission" date="2014-03" db="EMBL/GenBank/DDBJ databases">
        <authorList>
            <person name="Aksoy S."/>
            <person name="Warren W."/>
            <person name="Wilson R.K."/>
        </authorList>
    </citation>
    <scope>NUCLEOTIDE SEQUENCE [LARGE SCALE GENOMIC DNA]</scope>
    <source>
        <strain evidence="3">IAEA</strain>
    </source>
</reference>
<sequence length="227" mass="26118">MTKLIYPLAMVASLMYLCMMLHFVEIVHMVQIETDLSLFLQQPHTAKQTDSLTDMHENFKSIAFFSSIKIIEISKIRKKAFPCHSTLNVTKAVTYNRACNQTTGLTNSTKLGTVTEHYFRRPAFRSAKIKTSARDDLNFRIRSAILRRAGHKRLEVAHTNTRKRRKQRIAKAILKDDTKKQLLCYASMLMSIDLNFCVYSNVNAPLKQTDIQIELFTGILPDDIIFN</sequence>
<accession>A0A1A9W0M1</accession>
<keyword evidence="1" id="KW-1133">Transmembrane helix</keyword>
<dbReference type="EnsemblMetazoa" id="GBRI002081-RA">
    <property type="protein sequence ID" value="GBRI002081-PA"/>
    <property type="gene ID" value="GBRI002081"/>
</dbReference>
<reference evidence="2" key="2">
    <citation type="submission" date="2020-05" db="UniProtKB">
        <authorList>
            <consortium name="EnsemblMetazoa"/>
        </authorList>
    </citation>
    <scope>IDENTIFICATION</scope>
    <source>
        <strain evidence="2">IAEA</strain>
    </source>
</reference>
<evidence type="ECO:0000313" key="3">
    <source>
        <dbReference type="Proteomes" id="UP000091820"/>
    </source>
</evidence>
<proteinExistence type="predicted"/>
<feature type="transmembrane region" description="Helical" evidence="1">
    <location>
        <begin position="6"/>
        <end position="24"/>
    </location>
</feature>
<keyword evidence="1" id="KW-0812">Transmembrane</keyword>
<evidence type="ECO:0000256" key="1">
    <source>
        <dbReference type="SAM" id="Phobius"/>
    </source>
</evidence>
<organism evidence="2 3">
    <name type="scientific">Glossina brevipalpis</name>
    <dbReference type="NCBI Taxonomy" id="37001"/>
    <lineage>
        <taxon>Eukaryota</taxon>
        <taxon>Metazoa</taxon>
        <taxon>Ecdysozoa</taxon>
        <taxon>Arthropoda</taxon>
        <taxon>Hexapoda</taxon>
        <taxon>Insecta</taxon>
        <taxon>Pterygota</taxon>
        <taxon>Neoptera</taxon>
        <taxon>Endopterygota</taxon>
        <taxon>Diptera</taxon>
        <taxon>Brachycera</taxon>
        <taxon>Muscomorpha</taxon>
        <taxon>Hippoboscoidea</taxon>
        <taxon>Glossinidae</taxon>
        <taxon>Glossina</taxon>
    </lineage>
</organism>
<dbReference type="VEuPathDB" id="VectorBase:GBRI002081"/>
<protein>
    <submittedName>
        <fullName evidence="2">Uncharacterized protein</fullName>
    </submittedName>
</protein>